<feature type="coiled-coil region" evidence="1">
    <location>
        <begin position="274"/>
        <end position="301"/>
    </location>
</feature>
<dbReference type="EMBL" id="KL584708">
    <property type="protein sequence ID" value="KEQ73962.1"/>
    <property type="molecule type" value="Genomic_DNA"/>
</dbReference>
<feature type="compositionally biased region" description="Low complexity" evidence="2">
    <location>
        <begin position="235"/>
        <end position="246"/>
    </location>
</feature>
<keyword evidence="4" id="KW-1185">Reference proteome</keyword>
<evidence type="ECO:0000313" key="4">
    <source>
        <dbReference type="Proteomes" id="UP000027730"/>
    </source>
</evidence>
<accession>A0A074WW40</accession>
<proteinExistence type="predicted"/>
<dbReference type="HOGENOM" id="CLU_940032_0_0_1"/>
<evidence type="ECO:0000313" key="3">
    <source>
        <dbReference type="EMBL" id="KEQ73962.1"/>
    </source>
</evidence>
<name>A0A074WW40_9PEZI</name>
<dbReference type="RefSeq" id="XP_013428297.1">
    <property type="nucleotide sequence ID" value="XM_013572843.1"/>
</dbReference>
<reference evidence="3 4" key="1">
    <citation type="journal article" date="2014" name="BMC Genomics">
        <title>Genome sequencing of four Aureobasidium pullulans varieties: biotechnological potential, stress tolerance, and description of new species.</title>
        <authorList>
            <person name="Gostin Ar C."/>
            <person name="Ohm R.A."/>
            <person name="Kogej T."/>
            <person name="Sonjak S."/>
            <person name="Turk M."/>
            <person name="Zajc J."/>
            <person name="Zalar P."/>
            <person name="Grube M."/>
            <person name="Sun H."/>
            <person name="Han J."/>
            <person name="Sharma A."/>
            <person name="Chiniquy J."/>
            <person name="Ngan C.Y."/>
            <person name="Lipzen A."/>
            <person name="Barry K."/>
            <person name="Grigoriev I.V."/>
            <person name="Gunde-Cimerman N."/>
        </authorList>
    </citation>
    <scope>NUCLEOTIDE SEQUENCE [LARGE SCALE GENOMIC DNA]</scope>
    <source>
        <strain evidence="3 4">CBS 147.97</strain>
    </source>
</reference>
<dbReference type="OrthoDB" id="3918933at2759"/>
<evidence type="ECO:0000256" key="1">
    <source>
        <dbReference type="SAM" id="Coils"/>
    </source>
</evidence>
<organism evidence="3 4">
    <name type="scientific">Aureobasidium namibiae CBS 147.97</name>
    <dbReference type="NCBI Taxonomy" id="1043004"/>
    <lineage>
        <taxon>Eukaryota</taxon>
        <taxon>Fungi</taxon>
        <taxon>Dikarya</taxon>
        <taxon>Ascomycota</taxon>
        <taxon>Pezizomycotina</taxon>
        <taxon>Dothideomycetes</taxon>
        <taxon>Dothideomycetidae</taxon>
        <taxon>Dothideales</taxon>
        <taxon>Saccotheciaceae</taxon>
        <taxon>Aureobasidium</taxon>
    </lineage>
</organism>
<dbReference type="GeneID" id="25416772"/>
<feature type="region of interest" description="Disordered" evidence="2">
    <location>
        <begin position="204"/>
        <end position="253"/>
    </location>
</feature>
<keyword evidence="1" id="KW-0175">Coiled coil</keyword>
<sequence>MTVKETAEDLSMAWEHKFHHRHDTTASPALWCVTSLQLNKMSQQRNQHYHAIPHARASYDHLCKKHRTIPTPADVDAITRIIGSVSSQALIRACFEPGLLFFLERSAVRFQSGSLLIGWVYAFEGHDRVEKEVWFKPPIPGESSLCHVPEAYDASMYSPKGRSIICDKWHPVIFDIVSPNENKGRTLQNTFFRACIKLLEADVPPPSVERSGSTLSASTNSITFNPNGPHRKRTTTPGATPAPSGSETSVTVDLTGSDEEVVIKTEVPTIATAIKQIQTHRSQVEDKIQAFRDKLDKKEVEELEQMLEKELPSWIKKLAEDVLQKKMLKELELAESFLL</sequence>
<gene>
    <name evidence="3" type="ORF">M436DRAFT_81380</name>
</gene>
<feature type="compositionally biased region" description="Polar residues" evidence="2">
    <location>
        <begin position="210"/>
        <end position="226"/>
    </location>
</feature>
<evidence type="ECO:0000256" key="2">
    <source>
        <dbReference type="SAM" id="MobiDB-lite"/>
    </source>
</evidence>
<protein>
    <submittedName>
        <fullName evidence="3">Uncharacterized protein</fullName>
    </submittedName>
</protein>
<dbReference type="Proteomes" id="UP000027730">
    <property type="component" value="Unassembled WGS sequence"/>
</dbReference>
<dbReference type="AlphaFoldDB" id="A0A074WW40"/>